<feature type="domain" description="DUF4143" evidence="2">
    <location>
        <begin position="201"/>
        <end position="345"/>
    </location>
</feature>
<dbReference type="RefSeq" id="WP_048112495.1">
    <property type="nucleotide sequence ID" value="NZ_CP010070.1"/>
</dbReference>
<evidence type="ECO:0000313" key="4">
    <source>
        <dbReference type="Proteomes" id="UP000030787"/>
    </source>
</evidence>
<evidence type="ECO:0000259" key="2">
    <source>
        <dbReference type="Pfam" id="PF13635"/>
    </source>
</evidence>
<keyword evidence="4" id="KW-1185">Reference proteome</keyword>
<dbReference type="InterPro" id="IPR041682">
    <property type="entry name" value="AAA_14"/>
</dbReference>
<dbReference type="Pfam" id="PF13635">
    <property type="entry name" value="DUF4143"/>
    <property type="match status" value="1"/>
</dbReference>
<sequence length="399" mass="45754">MTPKARDGYLDKLIEAIDTPVIKVISGVRRCGKSTLLDIFESYLLSSGIEKERIVRIDMDSKEMKSTVTDWEKLYDAVEKRMKKGVRNYILLDEVQNITDWESALISMFTDLDGDFYVTGSNAVMLSPNMSTKLVGRFIEIKMLPLSFKEYMDFTSSKDENRSFSEYMKTGGFPLVSLLHDRPSLQKDVLSGIYSTIMDVDIIEKNEIRDVPLLKNLAEFLIENAGNTVSSKSISDYLNSSGRKSNPHTIDDYLLMMERAFLLYGVRRYDITGKLRLKTLGKYYVVDPGFRNLIGGRKDGPGRMIENIVFLELVRRGYDVMIGKAGEFEVDFIADLHGERMYIQVTKTMSDEVVAERELRPLLEIRDNYPKMIISMDPEMPGDHSGVKNRNIIRWLLEE</sequence>
<dbReference type="GeneID" id="24818532"/>
<gene>
    <name evidence="3" type="ORF">Mpt1_c08690</name>
</gene>
<dbReference type="SUPFAM" id="SSF52540">
    <property type="entry name" value="P-loop containing nucleoside triphosphate hydrolases"/>
    <property type="match status" value="1"/>
</dbReference>
<reference evidence="3 4" key="1">
    <citation type="journal article" date="2014" name="Appl. Environ. Microbiol.">
        <title>Comparative Genome Analysis of 'Candidatus Methanoplasma termitum' Indicates a New Mode of Energy Metabolism in the Seventh Order of Methanogens.</title>
        <authorList>
            <person name="Lang K."/>
            <person name="Schuldes J."/>
            <person name="Klingl A."/>
            <person name="Poehlein A."/>
            <person name="Daniel R."/>
            <person name="Brune A."/>
        </authorList>
    </citation>
    <scope>NUCLEOTIDE SEQUENCE [LARGE SCALE GENOMIC DNA]</scope>
    <source>
        <strain evidence="4">Mpt1</strain>
    </source>
</reference>
<dbReference type="InterPro" id="IPR027417">
    <property type="entry name" value="P-loop_NTPase"/>
</dbReference>
<dbReference type="Pfam" id="PF13173">
    <property type="entry name" value="AAA_14"/>
    <property type="match status" value="1"/>
</dbReference>
<accession>A0A0A7LC38</accession>
<dbReference type="Proteomes" id="UP000030787">
    <property type="component" value="Chromosome"/>
</dbReference>
<dbReference type="KEGG" id="mear:Mpt1_c08690"/>
<protein>
    <recommendedName>
        <fullName evidence="5">Archaeal ATPase</fullName>
    </recommendedName>
</protein>
<dbReference type="HOGENOM" id="CLU_041527_1_1_2"/>
<evidence type="ECO:0000313" key="3">
    <source>
        <dbReference type="EMBL" id="AIZ56745.1"/>
    </source>
</evidence>
<proteinExistence type="predicted"/>
<evidence type="ECO:0000259" key="1">
    <source>
        <dbReference type="Pfam" id="PF13173"/>
    </source>
</evidence>
<organism evidence="3 4">
    <name type="scientific">Candidatus Methanoplasma termitum</name>
    <dbReference type="NCBI Taxonomy" id="1577791"/>
    <lineage>
        <taxon>Archaea</taxon>
        <taxon>Methanobacteriati</taxon>
        <taxon>Thermoplasmatota</taxon>
        <taxon>Thermoplasmata</taxon>
        <taxon>Methanomassiliicoccales</taxon>
        <taxon>Methanomassiliicoccaceae</taxon>
        <taxon>Candidatus Methanoplasma</taxon>
    </lineage>
</organism>
<feature type="domain" description="AAA" evidence="1">
    <location>
        <begin position="22"/>
        <end position="152"/>
    </location>
</feature>
<dbReference type="EMBL" id="CP010070">
    <property type="protein sequence ID" value="AIZ56745.1"/>
    <property type="molecule type" value="Genomic_DNA"/>
</dbReference>
<name>A0A0A7LC38_9ARCH</name>
<dbReference type="PANTHER" id="PTHR33295">
    <property type="entry name" value="ATPASE"/>
    <property type="match status" value="1"/>
</dbReference>
<dbReference type="InterPro" id="IPR025420">
    <property type="entry name" value="DUF4143"/>
</dbReference>
<dbReference type="STRING" id="1577791.Mpt1_c08690"/>
<dbReference type="OrthoDB" id="371918at2157"/>
<evidence type="ECO:0008006" key="5">
    <source>
        <dbReference type="Google" id="ProtNLM"/>
    </source>
</evidence>
<dbReference type="AlphaFoldDB" id="A0A0A7LC38"/>
<dbReference type="PANTHER" id="PTHR33295:SF20">
    <property type="entry name" value="ATPASE"/>
    <property type="match status" value="1"/>
</dbReference>